<evidence type="ECO:0000259" key="11">
    <source>
        <dbReference type="Pfam" id="PF03033"/>
    </source>
</evidence>
<comment type="catalytic activity">
    <reaction evidence="10">
        <text>di-trans,octa-cis-undecaprenyl diphospho-N-acetyl-alpha-D-muramoyl-L-alanyl-D-glutamyl-meso-2,6-diaminopimeloyl-D-alanyl-D-alanine + UDP-N-acetyl-alpha-D-glucosamine = di-trans,octa-cis-undecaprenyl diphospho-[N-acetyl-alpha-D-glucosaminyl-(1-&gt;4)]-N-acetyl-alpha-D-muramoyl-L-alanyl-D-glutamyl-meso-2,6-diaminopimeloyl-D-alanyl-D-alanine + UDP + H(+)</text>
        <dbReference type="Rhea" id="RHEA:31227"/>
        <dbReference type="ChEBI" id="CHEBI:15378"/>
        <dbReference type="ChEBI" id="CHEBI:57705"/>
        <dbReference type="ChEBI" id="CHEBI:58223"/>
        <dbReference type="ChEBI" id="CHEBI:61387"/>
        <dbReference type="ChEBI" id="CHEBI:61388"/>
        <dbReference type="EC" id="2.4.1.227"/>
    </reaction>
</comment>
<evidence type="ECO:0000256" key="5">
    <source>
        <dbReference type="ARBA" id="ARBA00022960"/>
    </source>
</evidence>
<dbReference type="GO" id="GO:0016757">
    <property type="term" value="F:glycosyltransferase activity"/>
    <property type="evidence" value="ECO:0007669"/>
    <property type="project" value="UniProtKB-KW"/>
</dbReference>
<feature type="binding site" evidence="10">
    <location>
        <position position="165"/>
    </location>
    <ligand>
        <name>UDP-N-acetyl-alpha-D-glucosamine</name>
        <dbReference type="ChEBI" id="CHEBI:57705"/>
    </ligand>
</feature>
<protein>
    <recommendedName>
        <fullName evidence="10">UDP-N-acetylglucosamine--N-acetylmuramyl-(pentapeptide) pyrophosphoryl-undecaprenol N-acetylglucosamine transferase</fullName>
        <ecNumber evidence="10">2.4.1.227</ecNumber>
    </recommendedName>
    <alternativeName>
        <fullName evidence="10">Undecaprenyl-PP-MurNAc-pentapeptide-UDPGlcNAc GlcNAc transferase</fullName>
    </alternativeName>
</protein>
<evidence type="ECO:0000259" key="12">
    <source>
        <dbReference type="Pfam" id="PF04101"/>
    </source>
</evidence>
<comment type="similarity">
    <text evidence="10">Belongs to the glycosyltransferase 28 family. MurG subfamily.</text>
</comment>
<dbReference type="InterPro" id="IPR004276">
    <property type="entry name" value="GlycoTrans_28_N"/>
</dbReference>
<evidence type="ECO:0000313" key="14">
    <source>
        <dbReference type="Proteomes" id="UP000766570"/>
    </source>
</evidence>
<comment type="caution">
    <text evidence="10">Lacks conserved residue(s) required for the propagation of feature annotation.</text>
</comment>
<evidence type="ECO:0000256" key="10">
    <source>
        <dbReference type="HAMAP-Rule" id="MF_00033"/>
    </source>
</evidence>
<evidence type="ECO:0000256" key="6">
    <source>
        <dbReference type="ARBA" id="ARBA00022984"/>
    </source>
</evidence>
<evidence type="ECO:0000256" key="1">
    <source>
        <dbReference type="ARBA" id="ARBA00022475"/>
    </source>
</evidence>
<dbReference type="Gene3D" id="3.40.50.2000">
    <property type="entry name" value="Glycogen Phosphorylase B"/>
    <property type="match status" value="2"/>
</dbReference>
<dbReference type="Pfam" id="PF03033">
    <property type="entry name" value="Glyco_transf_28"/>
    <property type="match status" value="1"/>
</dbReference>
<evidence type="ECO:0000256" key="9">
    <source>
        <dbReference type="ARBA" id="ARBA00023316"/>
    </source>
</evidence>
<dbReference type="Proteomes" id="UP000766570">
    <property type="component" value="Unassembled WGS sequence"/>
</dbReference>
<proteinExistence type="inferred from homology"/>
<keyword evidence="4 10" id="KW-0808">Transferase</keyword>
<keyword evidence="2 10" id="KW-0132">Cell division</keyword>
<evidence type="ECO:0000256" key="7">
    <source>
        <dbReference type="ARBA" id="ARBA00023136"/>
    </source>
</evidence>
<name>A0ABS4WGL6_9MICC</name>
<dbReference type="NCBIfam" id="TIGR01133">
    <property type="entry name" value="murG"/>
    <property type="match status" value="1"/>
</dbReference>
<keyword evidence="9 10" id="KW-0961">Cell wall biogenesis/degradation</keyword>
<keyword evidence="3 10" id="KW-0328">Glycosyltransferase</keyword>
<dbReference type="InterPro" id="IPR006009">
    <property type="entry name" value="GlcNAc_MurG"/>
</dbReference>
<comment type="subcellular location">
    <subcellularLocation>
        <location evidence="10">Cell membrane</location>
        <topology evidence="10">Peripheral membrane protein</topology>
        <orientation evidence="10">Cytoplasmic side</orientation>
    </subcellularLocation>
</comment>
<dbReference type="InterPro" id="IPR007235">
    <property type="entry name" value="Glyco_trans_28_C"/>
</dbReference>
<dbReference type="Pfam" id="PF04101">
    <property type="entry name" value="Glyco_tran_28_C"/>
    <property type="match status" value="1"/>
</dbReference>
<keyword evidence="8 10" id="KW-0131">Cell cycle</keyword>
<dbReference type="EC" id="2.4.1.227" evidence="10"/>
<dbReference type="CDD" id="cd03785">
    <property type="entry name" value="GT28_MurG"/>
    <property type="match status" value="1"/>
</dbReference>
<comment type="pathway">
    <text evidence="10">Cell wall biogenesis; peptidoglycan biosynthesis.</text>
</comment>
<feature type="domain" description="Glycosyl transferase family 28 C-terminal" evidence="12">
    <location>
        <begin position="193"/>
        <end position="353"/>
    </location>
</feature>
<feature type="binding site" evidence="10">
    <location>
        <position position="199"/>
    </location>
    <ligand>
        <name>UDP-N-acetyl-alpha-D-glucosamine</name>
        <dbReference type="ChEBI" id="CHEBI:57705"/>
    </ligand>
</feature>
<feature type="binding site" evidence="10">
    <location>
        <position position="128"/>
    </location>
    <ligand>
        <name>UDP-N-acetyl-alpha-D-glucosamine</name>
        <dbReference type="ChEBI" id="CHEBI:57705"/>
    </ligand>
</feature>
<sequence>MTDAFAVVVAGGGTAGHITPMIAIADALRQADPHTAVTAVGTADGLETRLVPEAGYELRTIAKVPMPRRPSVDLLKLPFRFVAAIKAAGKILDDTHARAVLGVGGYVCTPVYLAARKRKLPIFIHEANARAGLANRVGARYAAGVGAAFSGTGLPGAKVVGMPMRGFVATMDRDAQRDAARAALGFTGDAPALVVTGGSSGAASINSTIAASLPLLARAGVQVLHITGRGKAMLDAAGQPLAAAGYRQVEYVDSMDQAYAAADLIVARSGAGTVCELAVAGTPSVLVPLPIGNGEQRLNAADLVAAGGALLVEDAQFTTSYLANTLLPLLADKDALASMGAAAKTQGRADAAAVMAAMIRQGLGRTTPQPTTTGS</sequence>
<comment type="caution">
    <text evidence="13">The sequence shown here is derived from an EMBL/GenBank/DDBJ whole genome shotgun (WGS) entry which is preliminary data.</text>
</comment>
<evidence type="ECO:0000256" key="4">
    <source>
        <dbReference type="ARBA" id="ARBA00022679"/>
    </source>
</evidence>
<feature type="binding site" evidence="10">
    <location>
        <begin position="14"/>
        <end position="16"/>
    </location>
    <ligand>
        <name>UDP-N-acetyl-alpha-D-glucosamine</name>
        <dbReference type="ChEBI" id="CHEBI:57705"/>
    </ligand>
</feature>
<dbReference type="SUPFAM" id="SSF53756">
    <property type="entry name" value="UDP-Glycosyltransferase/glycogen phosphorylase"/>
    <property type="match status" value="1"/>
</dbReference>
<keyword evidence="14" id="KW-1185">Reference proteome</keyword>
<feature type="domain" description="Glycosyltransferase family 28 N-terminal" evidence="11">
    <location>
        <begin position="7"/>
        <end position="145"/>
    </location>
</feature>
<evidence type="ECO:0000256" key="2">
    <source>
        <dbReference type="ARBA" id="ARBA00022618"/>
    </source>
</evidence>
<evidence type="ECO:0000313" key="13">
    <source>
        <dbReference type="EMBL" id="MBP2375352.1"/>
    </source>
</evidence>
<dbReference type="HAMAP" id="MF_00033">
    <property type="entry name" value="MurG"/>
    <property type="match status" value="1"/>
</dbReference>
<keyword evidence="6 10" id="KW-0573">Peptidoglycan synthesis</keyword>
<gene>
    <name evidence="10" type="primary">murG</name>
    <name evidence="13" type="ORF">JOF46_003264</name>
</gene>
<keyword evidence="7 10" id="KW-0472">Membrane</keyword>
<dbReference type="PANTHER" id="PTHR21015">
    <property type="entry name" value="UDP-N-ACETYLGLUCOSAMINE--N-ACETYLMURAMYL-(PENTAPEPTIDE) PYROPHOSPHORYL-UNDECAPRENOL N-ACETYLGLUCOSAMINE TRANSFERASE 1"/>
    <property type="match status" value="1"/>
</dbReference>
<evidence type="ECO:0000256" key="3">
    <source>
        <dbReference type="ARBA" id="ARBA00022676"/>
    </source>
</evidence>
<dbReference type="RefSeq" id="WP_209908883.1">
    <property type="nucleotide sequence ID" value="NZ_BAAAMI010000018.1"/>
</dbReference>
<evidence type="ECO:0000256" key="8">
    <source>
        <dbReference type="ARBA" id="ARBA00023306"/>
    </source>
</evidence>
<dbReference type="PANTHER" id="PTHR21015:SF22">
    <property type="entry name" value="GLYCOSYLTRANSFERASE"/>
    <property type="match status" value="1"/>
</dbReference>
<reference evidence="13 14" key="1">
    <citation type="submission" date="2021-03" db="EMBL/GenBank/DDBJ databases">
        <title>Sequencing the genomes of 1000 actinobacteria strains.</title>
        <authorList>
            <person name="Klenk H.-P."/>
        </authorList>
    </citation>
    <scope>NUCLEOTIDE SEQUENCE [LARGE SCALE GENOMIC DNA]</scope>
    <source>
        <strain evidence="13 14">DSM 15454</strain>
    </source>
</reference>
<feature type="binding site" evidence="10">
    <location>
        <position position="296"/>
    </location>
    <ligand>
        <name>UDP-N-acetyl-alpha-D-glucosamine</name>
        <dbReference type="ChEBI" id="CHEBI:57705"/>
    </ligand>
</feature>
<keyword evidence="1 10" id="KW-1003">Cell membrane</keyword>
<comment type="function">
    <text evidence="10">Cell wall formation. Catalyzes the transfer of a GlcNAc subunit on undecaprenyl-pyrophosphoryl-MurNAc-pentapeptide (lipid intermediate I) to form undecaprenyl-pyrophosphoryl-MurNAc-(pentapeptide)GlcNAc (lipid intermediate II).</text>
</comment>
<dbReference type="EMBL" id="JAGIOE010000001">
    <property type="protein sequence ID" value="MBP2375352.1"/>
    <property type="molecule type" value="Genomic_DNA"/>
</dbReference>
<keyword evidence="5 10" id="KW-0133">Cell shape</keyword>
<accession>A0ABS4WGL6</accession>
<organism evidence="13 14">
    <name type="scientific">Paeniglutamicibacter psychrophenolicus</name>
    <dbReference type="NCBI Taxonomy" id="257454"/>
    <lineage>
        <taxon>Bacteria</taxon>
        <taxon>Bacillati</taxon>
        <taxon>Actinomycetota</taxon>
        <taxon>Actinomycetes</taxon>
        <taxon>Micrococcales</taxon>
        <taxon>Micrococcaceae</taxon>
        <taxon>Paeniglutamicibacter</taxon>
    </lineage>
</organism>